<proteinExistence type="predicted"/>
<dbReference type="SUPFAM" id="SSF53335">
    <property type="entry name" value="S-adenosyl-L-methionine-dependent methyltransferases"/>
    <property type="match status" value="1"/>
</dbReference>
<dbReference type="STRING" id="1798494.A3C18_01255"/>
<gene>
    <name evidence="2" type="ORF">A3C18_01255</name>
</gene>
<dbReference type="Proteomes" id="UP000178328">
    <property type="component" value="Unassembled WGS sequence"/>
</dbReference>
<dbReference type="Pfam" id="PF01795">
    <property type="entry name" value="Methyltransf_5"/>
    <property type="match status" value="1"/>
</dbReference>
<feature type="compositionally biased region" description="Basic residues" evidence="1">
    <location>
        <begin position="41"/>
        <end position="51"/>
    </location>
</feature>
<reference evidence="2 3" key="1">
    <citation type="journal article" date="2016" name="Nat. Commun.">
        <title>Thousands of microbial genomes shed light on interconnected biogeochemical processes in an aquifer system.</title>
        <authorList>
            <person name="Anantharaman K."/>
            <person name="Brown C.T."/>
            <person name="Hug L.A."/>
            <person name="Sharon I."/>
            <person name="Castelle C.J."/>
            <person name="Probst A.J."/>
            <person name="Thomas B.C."/>
            <person name="Singh A."/>
            <person name="Wilkins M.J."/>
            <person name="Karaoz U."/>
            <person name="Brodie E.L."/>
            <person name="Williams K.H."/>
            <person name="Hubbard S.S."/>
            <person name="Banfield J.F."/>
        </authorList>
    </citation>
    <scope>NUCLEOTIDE SEQUENCE [LARGE SCALE GENOMIC DNA]</scope>
</reference>
<comment type="caution">
    <text evidence="2">The sequence shown here is derived from an EMBL/GenBank/DDBJ whole genome shotgun (WGS) entry which is preliminary data.</text>
</comment>
<name>A0A1F6DTY1_9BACT</name>
<organism evidence="2 3">
    <name type="scientific">Candidatus Kaiserbacteria bacterium RIFCSPHIGHO2_02_FULL_54_11b</name>
    <dbReference type="NCBI Taxonomy" id="1798494"/>
    <lineage>
        <taxon>Bacteria</taxon>
        <taxon>Candidatus Kaiseribacteriota</taxon>
    </lineage>
</organism>
<feature type="region of interest" description="Disordered" evidence="1">
    <location>
        <begin position="20"/>
        <end position="51"/>
    </location>
</feature>
<keyword evidence="2" id="KW-0489">Methyltransferase</keyword>
<dbReference type="EMBL" id="MFLH01000010">
    <property type="protein sequence ID" value="OGG64836.1"/>
    <property type="molecule type" value="Genomic_DNA"/>
</dbReference>
<evidence type="ECO:0000313" key="3">
    <source>
        <dbReference type="Proteomes" id="UP000178328"/>
    </source>
</evidence>
<dbReference type="GO" id="GO:0032259">
    <property type="term" value="P:methylation"/>
    <property type="evidence" value="ECO:0007669"/>
    <property type="project" value="UniProtKB-KW"/>
</dbReference>
<protein>
    <submittedName>
        <fullName evidence="2">16S rRNA (Cytosine(1402)-N(4))-methyltransferase</fullName>
    </submittedName>
</protein>
<feature type="non-terminal residue" evidence="2">
    <location>
        <position position="1"/>
    </location>
</feature>
<sequence>IEDRLVKQLFRHWEEAGEGKRVNKKPIAASSGEIAQNPRARSAKLRVIQKL</sequence>
<dbReference type="InterPro" id="IPR002903">
    <property type="entry name" value="RsmH"/>
</dbReference>
<dbReference type="AlphaFoldDB" id="A0A1F6DTY1"/>
<evidence type="ECO:0000256" key="1">
    <source>
        <dbReference type="SAM" id="MobiDB-lite"/>
    </source>
</evidence>
<dbReference type="InterPro" id="IPR029063">
    <property type="entry name" value="SAM-dependent_MTases_sf"/>
</dbReference>
<keyword evidence="2" id="KW-0808">Transferase</keyword>
<evidence type="ECO:0000313" key="2">
    <source>
        <dbReference type="EMBL" id="OGG64836.1"/>
    </source>
</evidence>
<dbReference type="GO" id="GO:0008168">
    <property type="term" value="F:methyltransferase activity"/>
    <property type="evidence" value="ECO:0007669"/>
    <property type="project" value="UniProtKB-KW"/>
</dbReference>
<dbReference type="Gene3D" id="3.40.50.150">
    <property type="entry name" value="Vaccinia Virus protein VP39"/>
    <property type="match status" value="1"/>
</dbReference>
<accession>A0A1F6DTY1</accession>